<gene>
    <name evidence="1" type="ORF">HPB52_016109</name>
</gene>
<dbReference type="PANTHER" id="PTHR33198">
    <property type="entry name" value="ANK_REP_REGION DOMAIN-CONTAINING PROTEIN-RELATED"/>
    <property type="match status" value="1"/>
</dbReference>
<dbReference type="PANTHER" id="PTHR33198:SF19">
    <property type="entry name" value="CCHC-TYPE DOMAIN-CONTAINING PROTEIN"/>
    <property type="match status" value="1"/>
</dbReference>
<organism evidence="1 2">
    <name type="scientific">Rhipicephalus sanguineus</name>
    <name type="common">Brown dog tick</name>
    <name type="synonym">Ixodes sanguineus</name>
    <dbReference type="NCBI Taxonomy" id="34632"/>
    <lineage>
        <taxon>Eukaryota</taxon>
        <taxon>Metazoa</taxon>
        <taxon>Ecdysozoa</taxon>
        <taxon>Arthropoda</taxon>
        <taxon>Chelicerata</taxon>
        <taxon>Arachnida</taxon>
        <taxon>Acari</taxon>
        <taxon>Parasitiformes</taxon>
        <taxon>Ixodida</taxon>
        <taxon>Ixodoidea</taxon>
        <taxon>Ixodidae</taxon>
        <taxon>Rhipicephalinae</taxon>
        <taxon>Rhipicephalus</taxon>
        <taxon>Rhipicephalus</taxon>
    </lineage>
</organism>
<dbReference type="Proteomes" id="UP000821837">
    <property type="component" value="Unassembled WGS sequence"/>
</dbReference>
<keyword evidence="2" id="KW-1185">Reference proteome</keyword>
<reference evidence="1" key="1">
    <citation type="journal article" date="2020" name="Cell">
        <title>Large-Scale Comparative Analyses of Tick Genomes Elucidate Their Genetic Diversity and Vector Capacities.</title>
        <authorList>
            <consortium name="Tick Genome and Microbiome Consortium (TIGMIC)"/>
            <person name="Jia N."/>
            <person name="Wang J."/>
            <person name="Shi W."/>
            <person name="Du L."/>
            <person name="Sun Y."/>
            <person name="Zhan W."/>
            <person name="Jiang J.F."/>
            <person name="Wang Q."/>
            <person name="Zhang B."/>
            <person name="Ji P."/>
            <person name="Bell-Sakyi L."/>
            <person name="Cui X.M."/>
            <person name="Yuan T.T."/>
            <person name="Jiang B.G."/>
            <person name="Yang W.F."/>
            <person name="Lam T.T."/>
            <person name="Chang Q.C."/>
            <person name="Ding S.J."/>
            <person name="Wang X.J."/>
            <person name="Zhu J.G."/>
            <person name="Ruan X.D."/>
            <person name="Zhao L."/>
            <person name="Wei J.T."/>
            <person name="Ye R.Z."/>
            <person name="Que T.C."/>
            <person name="Du C.H."/>
            <person name="Zhou Y.H."/>
            <person name="Cheng J.X."/>
            <person name="Dai P.F."/>
            <person name="Guo W.B."/>
            <person name="Han X.H."/>
            <person name="Huang E.J."/>
            <person name="Li L.F."/>
            <person name="Wei W."/>
            <person name="Gao Y.C."/>
            <person name="Liu J.Z."/>
            <person name="Shao H.Z."/>
            <person name="Wang X."/>
            <person name="Wang C.C."/>
            <person name="Yang T.C."/>
            <person name="Huo Q.B."/>
            <person name="Li W."/>
            <person name="Chen H.Y."/>
            <person name="Chen S.E."/>
            <person name="Zhou L.G."/>
            <person name="Ni X.B."/>
            <person name="Tian J.H."/>
            <person name="Sheng Y."/>
            <person name="Liu T."/>
            <person name="Pan Y.S."/>
            <person name="Xia L.Y."/>
            <person name="Li J."/>
            <person name="Zhao F."/>
            <person name="Cao W.C."/>
        </authorList>
    </citation>
    <scope>NUCLEOTIDE SEQUENCE</scope>
    <source>
        <strain evidence="1">Rsan-2018</strain>
    </source>
</reference>
<dbReference type="VEuPathDB" id="VectorBase:RSAN_049083"/>
<reference evidence="1" key="2">
    <citation type="submission" date="2021-09" db="EMBL/GenBank/DDBJ databases">
        <authorList>
            <person name="Jia N."/>
            <person name="Wang J."/>
            <person name="Shi W."/>
            <person name="Du L."/>
            <person name="Sun Y."/>
            <person name="Zhan W."/>
            <person name="Jiang J."/>
            <person name="Wang Q."/>
            <person name="Zhang B."/>
            <person name="Ji P."/>
            <person name="Sakyi L.B."/>
            <person name="Cui X."/>
            <person name="Yuan T."/>
            <person name="Jiang B."/>
            <person name="Yang W."/>
            <person name="Lam T.T.-Y."/>
            <person name="Chang Q."/>
            <person name="Ding S."/>
            <person name="Wang X."/>
            <person name="Zhu J."/>
            <person name="Ruan X."/>
            <person name="Zhao L."/>
            <person name="Wei J."/>
            <person name="Que T."/>
            <person name="Du C."/>
            <person name="Cheng J."/>
            <person name="Dai P."/>
            <person name="Han X."/>
            <person name="Huang E."/>
            <person name="Gao Y."/>
            <person name="Liu J."/>
            <person name="Shao H."/>
            <person name="Ye R."/>
            <person name="Li L."/>
            <person name="Wei W."/>
            <person name="Wang X."/>
            <person name="Wang C."/>
            <person name="Huo Q."/>
            <person name="Li W."/>
            <person name="Guo W."/>
            <person name="Chen H."/>
            <person name="Chen S."/>
            <person name="Zhou L."/>
            <person name="Zhou L."/>
            <person name="Ni X."/>
            <person name="Tian J."/>
            <person name="Zhou Y."/>
            <person name="Sheng Y."/>
            <person name="Liu T."/>
            <person name="Pan Y."/>
            <person name="Xia L."/>
            <person name="Li J."/>
            <person name="Zhao F."/>
            <person name="Cao W."/>
        </authorList>
    </citation>
    <scope>NUCLEOTIDE SEQUENCE</scope>
    <source>
        <strain evidence="1">Rsan-2018</strain>
        <tissue evidence="1">Larvae</tissue>
    </source>
</reference>
<accession>A0A9D4T3Y1</accession>
<evidence type="ECO:0000313" key="1">
    <source>
        <dbReference type="EMBL" id="KAH7969224.1"/>
    </source>
</evidence>
<dbReference type="AlphaFoldDB" id="A0A9D4T3Y1"/>
<comment type="caution">
    <text evidence="1">The sequence shown here is derived from an EMBL/GenBank/DDBJ whole genome shotgun (WGS) entry which is preliminary data.</text>
</comment>
<proteinExistence type="predicted"/>
<evidence type="ECO:0000313" key="2">
    <source>
        <dbReference type="Proteomes" id="UP000821837"/>
    </source>
</evidence>
<protein>
    <submittedName>
        <fullName evidence="1">Uncharacterized protein</fullName>
    </submittedName>
</protein>
<dbReference type="EMBL" id="JABSTV010001248">
    <property type="protein sequence ID" value="KAH7969224.1"/>
    <property type="molecule type" value="Genomic_DNA"/>
</dbReference>
<name>A0A9D4T3Y1_RHISA</name>
<sequence length="147" mass="16445">MATSADGIAASGDRSVVTTPVGRLAEFSPDTGSIEVYIERFEVFASANIDEPRKAQVFLTVLGEKAYVTLRSLLLPKSPADSKYADIMKVLREHYAPRRSIVTERYRFHRRDQGQSETTGEFVVELKNSRTTLNPILTNTTSYTIIQ</sequence>